<dbReference type="AlphaFoldDB" id="A0A9W7GN36"/>
<name>A0A9W7GN36_9STRA</name>
<protein>
    <submittedName>
        <fullName evidence="1">Uncharacterized protein</fullName>
    </submittedName>
</protein>
<dbReference type="Proteomes" id="UP001165065">
    <property type="component" value="Unassembled WGS sequence"/>
</dbReference>
<dbReference type="EMBL" id="BRYA01000419">
    <property type="protein sequence ID" value="GMI48721.1"/>
    <property type="molecule type" value="Genomic_DNA"/>
</dbReference>
<reference evidence="2" key="1">
    <citation type="journal article" date="2023" name="Commun. Biol.">
        <title>Genome analysis of Parmales, the sister group of diatoms, reveals the evolutionary specialization of diatoms from phago-mixotrophs to photoautotrophs.</title>
        <authorList>
            <person name="Ban H."/>
            <person name="Sato S."/>
            <person name="Yoshikawa S."/>
            <person name="Yamada K."/>
            <person name="Nakamura Y."/>
            <person name="Ichinomiya M."/>
            <person name="Sato N."/>
            <person name="Blanc-Mathieu R."/>
            <person name="Endo H."/>
            <person name="Kuwata A."/>
            <person name="Ogata H."/>
        </authorList>
    </citation>
    <scope>NUCLEOTIDE SEQUENCE [LARGE SCALE GENOMIC DNA]</scope>
</reference>
<sequence>MDSAFSLDHGSYNGVLKGNLTSGRESFVEQNNDEEVGFGEDGVYVGVEERDVYCYSGGCLAAIVHLLKVDIETVLEIGTRLQKGIIDGDISRYAVVEVFTKEIIMGRDVSEVFERVVFMSTSLYDGLTVVSDKACTPEDLVSRVIETTWIPGITGLGLTTTEGMLDGFFSVFRHPKTTSEIPGLPWDLRGLSPGLSPENAKTTYWEGREEGKMGFIRLD</sequence>
<evidence type="ECO:0000313" key="1">
    <source>
        <dbReference type="EMBL" id="GMI48721.1"/>
    </source>
</evidence>
<keyword evidence="2" id="KW-1185">Reference proteome</keyword>
<organism evidence="1 2">
    <name type="scientific">Triparma columacea</name>
    <dbReference type="NCBI Taxonomy" id="722753"/>
    <lineage>
        <taxon>Eukaryota</taxon>
        <taxon>Sar</taxon>
        <taxon>Stramenopiles</taxon>
        <taxon>Ochrophyta</taxon>
        <taxon>Bolidophyceae</taxon>
        <taxon>Parmales</taxon>
        <taxon>Triparmaceae</taxon>
        <taxon>Triparma</taxon>
    </lineage>
</organism>
<evidence type="ECO:0000313" key="2">
    <source>
        <dbReference type="Proteomes" id="UP001165065"/>
    </source>
</evidence>
<accession>A0A9W7GN36</accession>
<gene>
    <name evidence="1" type="ORF">TrCOL_g5684</name>
</gene>
<proteinExistence type="predicted"/>
<comment type="caution">
    <text evidence="1">The sequence shown here is derived from an EMBL/GenBank/DDBJ whole genome shotgun (WGS) entry which is preliminary data.</text>
</comment>